<gene>
    <name evidence="1" type="ORF">Sangu_2753400</name>
</gene>
<dbReference type="EMBL" id="JACGWK010001560">
    <property type="protein sequence ID" value="KAL0286002.1"/>
    <property type="molecule type" value="Genomic_DNA"/>
</dbReference>
<organism evidence="1">
    <name type="scientific">Sesamum angustifolium</name>
    <dbReference type="NCBI Taxonomy" id="2727405"/>
    <lineage>
        <taxon>Eukaryota</taxon>
        <taxon>Viridiplantae</taxon>
        <taxon>Streptophyta</taxon>
        <taxon>Embryophyta</taxon>
        <taxon>Tracheophyta</taxon>
        <taxon>Spermatophyta</taxon>
        <taxon>Magnoliopsida</taxon>
        <taxon>eudicotyledons</taxon>
        <taxon>Gunneridae</taxon>
        <taxon>Pentapetalae</taxon>
        <taxon>asterids</taxon>
        <taxon>lamiids</taxon>
        <taxon>Lamiales</taxon>
        <taxon>Pedaliaceae</taxon>
        <taxon>Sesamum</taxon>
    </lineage>
</organism>
<proteinExistence type="predicted"/>
<name>A0AAW2IUF3_9LAMI</name>
<evidence type="ECO:0000313" key="1">
    <source>
        <dbReference type="EMBL" id="KAL0286002.1"/>
    </source>
</evidence>
<comment type="caution">
    <text evidence="1">The sequence shown here is derived from an EMBL/GenBank/DDBJ whole genome shotgun (WGS) entry which is preliminary data.</text>
</comment>
<dbReference type="AlphaFoldDB" id="A0AAW2IUF3"/>
<sequence length="74" mass="8225">MTFGLLDWLLDLELSRGNRAAIDGENSAIKRELAEVESASVSPAGKLDLAIEISSRSYQINNMLKNPFLEEFLL</sequence>
<protein>
    <submittedName>
        <fullName evidence="1">Uncharacterized protein</fullName>
    </submittedName>
</protein>
<reference evidence="1" key="1">
    <citation type="submission" date="2020-06" db="EMBL/GenBank/DDBJ databases">
        <authorList>
            <person name="Li T."/>
            <person name="Hu X."/>
            <person name="Zhang T."/>
            <person name="Song X."/>
            <person name="Zhang H."/>
            <person name="Dai N."/>
            <person name="Sheng W."/>
            <person name="Hou X."/>
            <person name="Wei L."/>
        </authorList>
    </citation>
    <scope>NUCLEOTIDE SEQUENCE</scope>
    <source>
        <strain evidence="1">G01</strain>
        <tissue evidence="1">Leaf</tissue>
    </source>
</reference>
<reference evidence="1" key="2">
    <citation type="journal article" date="2024" name="Plant">
        <title>Genomic evolution and insights into agronomic trait innovations of Sesamum species.</title>
        <authorList>
            <person name="Miao H."/>
            <person name="Wang L."/>
            <person name="Qu L."/>
            <person name="Liu H."/>
            <person name="Sun Y."/>
            <person name="Le M."/>
            <person name="Wang Q."/>
            <person name="Wei S."/>
            <person name="Zheng Y."/>
            <person name="Lin W."/>
            <person name="Duan Y."/>
            <person name="Cao H."/>
            <person name="Xiong S."/>
            <person name="Wang X."/>
            <person name="Wei L."/>
            <person name="Li C."/>
            <person name="Ma Q."/>
            <person name="Ju M."/>
            <person name="Zhao R."/>
            <person name="Li G."/>
            <person name="Mu C."/>
            <person name="Tian Q."/>
            <person name="Mei H."/>
            <person name="Zhang T."/>
            <person name="Gao T."/>
            <person name="Zhang H."/>
        </authorList>
    </citation>
    <scope>NUCLEOTIDE SEQUENCE</scope>
    <source>
        <strain evidence="1">G01</strain>
    </source>
</reference>
<accession>A0AAW2IUF3</accession>